<evidence type="ECO:0000256" key="1">
    <source>
        <dbReference type="ARBA" id="ARBA00004651"/>
    </source>
</evidence>
<keyword evidence="8" id="KW-1185">Reference proteome</keyword>
<dbReference type="PANTHER" id="PTHR47089:SF1">
    <property type="entry name" value="GUANOSINE ABC TRANSPORTER PERMEASE PROTEIN NUPP"/>
    <property type="match status" value="1"/>
</dbReference>
<protein>
    <submittedName>
        <fullName evidence="7">Nucleoside ABC transporter membrane protein</fullName>
    </submittedName>
</protein>
<organism evidence="7 8">
    <name type="scientific">Rhodobacter aestuarii</name>
    <dbReference type="NCBI Taxonomy" id="453582"/>
    <lineage>
        <taxon>Bacteria</taxon>
        <taxon>Pseudomonadati</taxon>
        <taxon>Pseudomonadota</taxon>
        <taxon>Alphaproteobacteria</taxon>
        <taxon>Rhodobacterales</taxon>
        <taxon>Rhodobacter group</taxon>
        <taxon>Rhodobacter</taxon>
    </lineage>
</organism>
<name>A0A1N7PVV0_9RHOB</name>
<sequence>MTKLPTWADLVLVPFISLLLAAVISAIVILAIGGDPIEAVTVMVDGAIGSPYGWGYTLYYTTSFIFTGLAVTVAYHAGQFNIGGEGQAQLGGLGVALVCLALPWPHWSLALVAATAGAALFGAAWAAIPAWLQAKRGSHIVITTIMFNYIGAAFIVYMLVEVLRPVGQMDPASARFPEGAKLPNFGQIPGLDLIFSNKVPANVSFFAAVAACFAVWALLWRTKLGYEIRAFGKSESAARYAGISPVKVIMLAMLISGGLAGMMAINNVMGESERLVQNASEGAGFIGIAVALMGRNHPFGVFLAALLFGFLYQGGAEMGLWTTIPIELRLLLQGLVILFTGALDTMVRMMLVPFFRLARGAV</sequence>
<comment type="subcellular location">
    <subcellularLocation>
        <location evidence="1">Cell membrane</location>
        <topology evidence="1">Multi-pass membrane protein</topology>
    </subcellularLocation>
</comment>
<evidence type="ECO:0000256" key="4">
    <source>
        <dbReference type="ARBA" id="ARBA00022989"/>
    </source>
</evidence>
<keyword evidence="2" id="KW-1003">Cell membrane</keyword>
<dbReference type="RefSeq" id="WP_076485981.1">
    <property type="nucleotide sequence ID" value="NZ_FTOG01000011.1"/>
</dbReference>
<proteinExistence type="predicted"/>
<keyword evidence="4 6" id="KW-1133">Transmembrane helix</keyword>
<dbReference type="AlphaFoldDB" id="A0A1N7PVV0"/>
<dbReference type="Proteomes" id="UP000186221">
    <property type="component" value="Unassembled WGS sequence"/>
</dbReference>
<dbReference type="GO" id="GO:0005886">
    <property type="term" value="C:plasma membrane"/>
    <property type="evidence" value="ECO:0007669"/>
    <property type="project" value="UniProtKB-SubCell"/>
</dbReference>
<dbReference type="STRING" id="453582.SAMN05421580_111101"/>
<dbReference type="OrthoDB" id="45037at2"/>
<gene>
    <name evidence="7" type="ORF">SAMN05421580_111101</name>
</gene>
<keyword evidence="5 6" id="KW-0472">Membrane</keyword>
<feature type="transmembrane region" description="Helical" evidence="6">
    <location>
        <begin position="199"/>
        <end position="219"/>
    </location>
</feature>
<dbReference type="EMBL" id="FTOG01000011">
    <property type="protein sequence ID" value="SIT14567.1"/>
    <property type="molecule type" value="Genomic_DNA"/>
</dbReference>
<keyword evidence="3 6" id="KW-0812">Transmembrane</keyword>
<dbReference type="InterPro" id="IPR001851">
    <property type="entry name" value="ABC_transp_permease"/>
</dbReference>
<dbReference type="GO" id="GO:0022857">
    <property type="term" value="F:transmembrane transporter activity"/>
    <property type="evidence" value="ECO:0007669"/>
    <property type="project" value="InterPro"/>
</dbReference>
<feature type="transmembrane region" description="Helical" evidence="6">
    <location>
        <begin position="301"/>
        <end position="324"/>
    </location>
</feature>
<evidence type="ECO:0000256" key="6">
    <source>
        <dbReference type="SAM" id="Phobius"/>
    </source>
</evidence>
<dbReference type="Pfam" id="PF02653">
    <property type="entry name" value="BPD_transp_2"/>
    <property type="match status" value="1"/>
</dbReference>
<evidence type="ECO:0000256" key="2">
    <source>
        <dbReference type="ARBA" id="ARBA00022475"/>
    </source>
</evidence>
<feature type="transmembrane region" description="Helical" evidence="6">
    <location>
        <begin position="110"/>
        <end position="128"/>
    </location>
</feature>
<evidence type="ECO:0000313" key="7">
    <source>
        <dbReference type="EMBL" id="SIT14567.1"/>
    </source>
</evidence>
<evidence type="ECO:0000256" key="5">
    <source>
        <dbReference type="ARBA" id="ARBA00023136"/>
    </source>
</evidence>
<evidence type="ECO:0000256" key="3">
    <source>
        <dbReference type="ARBA" id="ARBA00022692"/>
    </source>
</evidence>
<reference evidence="8" key="1">
    <citation type="submission" date="2017-01" db="EMBL/GenBank/DDBJ databases">
        <authorList>
            <person name="Varghese N."/>
            <person name="Submissions S."/>
        </authorList>
    </citation>
    <scope>NUCLEOTIDE SEQUENCE [LARGE SCALE GENOMIC DNA]</scope>
    <source>
        <strain evidence="8">DSM 19945</strain>
    </source>
</reference>
<dbReference type="PANTHER" id="PTHR47089">
    <property type="entry name" value="ABC TRANSPORTER, PERMEASE PROTEIN"/>
    <property type="match status" value="1"/>
</dbReference>
<feature type="transmembrane region" description="Helical" evidence="6">
    <location>
        <begin position="240"/>
        <end position="263"/>
    </location>
</feature>
<feature type="transmembrane region" description="Helical" evidence="6">
    <location>
        <begin position="330"/>
        <end position="351"/>
    </location>
</feature>
<evidence type="ECO:0000313" key="8">
    <source>
        <dbReference type="Proteomes" id="UP000186221"/>
    </source>
</evidence>
<feature type="transmembrane region" description="Helical" evidence="6">
    <location>
        <begin position="12"/>
        <end position="33"/>
    </location>
</feature>
<dbReference type="CDD" id="cd06580">
    <property type="entry name" value="TM_PBP1_transp_TpRbsC_like"/>
    <property type="match status" value="1"/>
</dbReference>
<feature type="transmembrane region" description="Helical" evidence="6">
    <location>
        <begin position="53"/>
        <end position="75"/>
    </location>
</feature>
<feature type="transmembrane region" description="Helical" evidence="6">
    <location>
        <begin position="140"/>
        <end position="160"/>
    </location>
</feature>
<accession>A0A1N7PVV0</accession>